<reference evidence="1 3" key="1">
    <citation type="submission" date="2020-08" db="EMBL/GenBank/DDBJ databases">
        <title>Sequencing the genomes of 1000 actinobacteria strains.</title>
        <authorList>
            <person name="Klenk H.-P."/>
        </authorList>
    </citation>
    <scope>NUCLEOTIDE SEQUENCE [LARGE SCALE GENOMIC DNA]</scope>
    <source>
        <strain evidence="1 3">DSM 20146</strain>
    </source>
</reference>
<accession>A0A7W4UW81</accession>
<protein>
    <recommendedName>
        <fullName evidence="4">TlpA family protein disulfide reductase</fullName>
    </recommendedName>
</protein>
<comment type="caution">
    <text evidence="1">The sequence shown here is derived from an EMBL/GenBank/DDBJ whole genome shotgun (WGS) entry which is preliminary data.</text>
</comment>
<dbReference type="Proteomes" id="UP000538196">
    <property type="component" value="Unassembled WGS sequence"/>
</dbReference>
<evidence type="ECO:0008006" key="4">
    <source>
        <dbReference type="Google" id="ProtNLM"/>
    </source>
</evidence>
<dbReference type="Gene3D" id="3.40.30.10">
    <property type="entry name" value="Glutaredoxin"/>
    <property type="match status" value="1"/>
</dbReference>
<evidence type="ECO:0000313" key="2">
    <source>
        <dbReference type="EMBL" id="MBB2969257.1"/>
    </source>
</evidence>
<dbReference type="EMBL" id="JACHVP010000002">
    <property type="protein sequence ID" value="MBB2967227.1"/>
    <property type="molecule type" value="Genomic_DNA"/>
</dbReference>
<sequence length="123" mass="12429">MSGTNLTVPNNKPALFYFFTASCSSCVTGAKSVGAGVAKAGSGVQAVAVDLDPGEPVNIINGFMQDVGNPPLSVVRDDGTLLKRFNVDALGLTMVLDKAGRVVYRGVDPSAAQTAQAIAAAGS</sequence>
<dbReference type="InterPro" id="IPR036249">
    <property type="entry name" value="Thioredoxin-like_sf"/>
</dbReference>
<proteinExistence type="predicted"/>
<dbReference type="RefSeq" id="WP_168688435.1">
    <property type="nucleotide sequence ID" value="NZ_JACHVP010000002.1"/>
</dbReference>
<gene>
    <name evidence="1" type="ORF">FHX33_001990</name>
    <name evidence="2" type="ORF">FHX33_004040</name>
</gene>
<dbReference type="SUPFAM" id="SSF52833">
    <property type="entry name" value="Thioredoxin-like"/>
    <property type="match status" value="1"/>
</dbReference>
<evidence type="ECO:0000313" key="3">
    <source>
        <dbReference type="Proteomes" id="UP000538196"/>
    </source>
</evidence>
<dbReference type="AlphaFoldDB" id="A0A7W4UW81"/>
<evidence type="ECO:0000313" key="1">
    <source>
        <dbReference type="EMBL" id="MBB2967227.1"/>
    </source>
</evidence>
<dbReference type="EMBL" id="JACHVP010000006">
    <property type="protein sequence ID" value="MBB2969257.1"/>
    <property type="molecule type" value="Genomic_DNA"/>
</dbReference>
<organism evidence="1 3">
    <name type="scientific">Leifsonia aquatica</name>
    <name type="common">Corynebacterium aquaticum</name>
    <dbReference type="NCBI Taxonomy" id="144185"/>
    <lineage>
        <taxon>Bacteria</taxon>
        <taxon>Bacillati</taxon>
        <taxon>Actinomycetota</taxon>
        <taxon>Actinomycetes</taxon>
        <taxon>Micrococcales</taxon>
        <taxon>Microbacteriaceae</taxon>
        <taxon>Leifsonia</taxon>
    </lineage>
</organism>
<keyword evidence="3" id="KW-1185">Reference proteome</keyword>
<name>A0A7W4UW81_LEIAQ</name>